<evidence type="ECO:0000256" key="1">
    <source>
        <dbReference type="SAM" id="MobiDB-lite"/>
    </source>
</evidence>
<gene>
    <name evidence="2" type="ORF">EHYA_06335</name>
</gene>
<evidence type="ECO:0000313" key="2">
    <source>
        <dbReference type="EMBL" id="GCD98624.1"/>
    </source>
</evidence>
<comment type="caution">
    <text evidence="2">The sequence shown here is derived from an EMBL/GenBank/DDBJ whole genome shotgun (WGS) entry which is preliminary data.</text>
</comment>
<feature type="region of interest" description="Disordered" evidence="1">
    <location>
        <begin position="193"/>
        <end position="228"/>
    </location>
</feature>
<accession>A0A401YVI1</accession>
<evidence type="ECO:0000313" key="3">
    <source>
        <dbReference type="Proteomes" id="UP000286931"/>
    </source>
</evidence>
<reference evidence="2 3" key="1">
    <citation type="submission" date="2018-12" db="EMBL/GenBank/DDBJ databases">
        <title>Draft genome sequence of Embleya hyalina NBRC 13850T.</title>
        <authorList>
            <person name="Komaki H."/>
            <person name="Hosoyama A."/>
            <person name="Kimura A."/>
            <person name="Ichikawa N."/>
            <person name="Tamura T."/>
        </authorList>
    </citation>
    <scope>NUCLEOTIDE SEQUENCE [LARGE SCALE GENOMIC DNA]</scope>
    <source>
        <strain evidence="2 3">NBRC 13850</strain>
    </source>
</reference>
<dbReference type="AlphaFoldDB" id="A0A401YVI1"/>
<keyword evidence="3" id="KW-1185">Reference proteome</keyword>
<organism evidence="2 3">
    <name type="scientific">Embleya hyalina</name>
    <dbReference type="NCBI Taxonomy" id="516124"/>
    <lineage>
        <taxon>Bacteria</taxon>
        <taxon>Bacillati</taxon>
        <taxon>Actinomycetota</taxon>
        <taxon>Actinomycetes</taxon>
        <taxon>Kitasatosporales</taxon>
        <taxon>Streptomycetaceae</taxon>
        <taxon>Embleya</taxon>
    </lineage>
</organism>
<feature type="compositionally biased region" description="Basic residues" evidence="1">
    <location>
        <begin position="70"/>
        <end position="79"/>
    </location>
</feature>
<name>A0A401YVI1_9ACTN</name>
<protein>
    <submittedName>
        <fullName evidence="2">Uncharacterized protein</fullName>
    </submittedName>
</protein>
<proteinExistence type="predicted"/>
<dbReference type="Proteomes" id="UP000286931">
    <property type="component" value="Unassembled WGS sequence"/>
</dbReference>
<feature type="region of interest" description="Disordered" evidence="1">
    <location>
        <begin position="1"/>
        <end position="81"/>
    </location>
</feature>
<feature type="compositionally biased region" description="Basic and acidic residues" evidence="1">
    <location>
        <begin position="17"/>
        <end position="26"/>
    </location>
</feature>
<feature type="compositionally biased region" description="Basic and acidic residues" evidence="1">
    <location>
        <begin position="52"/>
        <end position="62"/>
    </location>
</feature>
<sequence>MPPVARQRPRPRPPTRSTREARRAAEPRSVGRMARSEAEGQPAPSEGPLFSRRSEAGERKEWSLASRRGAPNKKQRRRHDSASLLRSRCVSACLLRSRCVSACLLRSRCVSACLLRSRCVSACLLRSRCVSACLLRSRCVSASLLRSRCDSASPPRSPYPPPPRPARLATPVLPRTHLATPVVRPGLRPSTSLALRCRPPRPPPRVTPASSRFPAAPVPRRTGSSAAPGRRLTVASRLGVRPPAAWWAWGFGVPEGPPAVGLPWCGSGGSGRPGSCLSPG</sequence>
<dbReference type="EMBL" id="BIFH01000029">
    <property type="protein sequence ID" value="GCD98624.1"/>
    <property type="molecule type" value="Genomic_DNA"/>
</dbReference>